<dbReference type="InterPro" id="IPR019412">
    <property type="entry name" value="IML2/TPR_39"/>
</dbReference>
<gene>
    <name evidence="1" type="ORF">ONB1V03_LOCUS14590</name>
</gene>
<reference evidence="1" key="1">
    <citation type="submission" date="2020-11" db="EMBL/GenBank/DDBJ databases">
        <authorList>
            <person name="Tran Van P."/>
        </authorList>
    </citation>
    <scope>NUCLEOTIDE SEQUENCE</scope>
</reference>
<dbReference type="PANTHER" id="PTHR31859">
    <property type="entry name" value="TETRATRICOPEPTIDE REPEAT PROTEIN 39 FAMILY MEMBER"/>
    <property type="match status" value="1"/>
</dbReference>
<name>A0A7R9MEZ1_9ACAR</name>
<dbReference type="EMBL" id="OC928848">
    <property type="protein sequence ID" value="CAD7657965.1"/>
    <property type="molecule type" value="Genomic_DNA"/>
</dbReference>
<keyword evidence="2" id="KW-1185">Reference proteome</keyword>
<evidence type="ECO:0000313" key="2">
    <source>
        <dbReference type="Proteomes" id="UP000728032"/>
    </source>
</evidence>
<organism evidence="1">
    <name type="scientific">Oppiella nova</name>
    <dbReference type="NCBI Taxonomy" id="334625"/>
    <lineage>
        <taxon>Eukaryota</taxon>
        <taxon>Metazoa</taxon>
        <taxon>Ecdysozoa</taxon>
        <taxon>Arthropoda</taxon>
        <taxon>Chelicerata</taxon>
        <taxon>Arachnida</taxon>
        <taxon>Acari</taxon>
        <taxon>Acariformes</taxon>
        <taxon>Sarcoptiformes</taxon>
        <taxon>Oribatida</taxon>
        <taxon>Brachypylina</taxon>
        <taxon>Oppioidea</taxon>
        <taxon>Oppiidae</taxon>
        <taxon>Oppiella</taxon>
    </lineage>
</organism>
<proteinExistence type="predicted"/>
<dbReference type="EMBL" id="CAJPVJ010014023">
    <property type="protein sequence ID" value="CAG2175151.1"/>
    <property type="molecule type" value="Genomic_DNA"/>
</dbReference>
<dbReference type="AlphaFoldDB" id="A0A7R9MEZ1"/>
<dbReference type="PANTHER" id="PTHR31859:SF9">
    <property type="entry name" value="TETRATRICOPEPTIDE REPEAT PROTEIN 39B"/>
    <property type="match status" value="1"/>
</dbReference>
<protein>
    <submittedName>
        <fullName evidence="1">Uncharacterized protein</fullName>
    </submittedName>
</protein>
<dbReference type="Proteomes" id="UP000728032">
    <property type="component" value="Unassembled WGS sequence"/>
</dbReference>
<dbReference type="OrthoDB" id="6421628at2759"/>
<evidence type="ECO:0000313" key="1">
    <source>
        <dbReference type="EMBL" id="CAD7657965.1"/>
    </source>
</evidence>
<accession>A0A7R9MEZ1</accession>
<sequence length="167" mass="19225">MLLRGMCMRFLGYPLQAQQCFKEVLECEKRVTFDTFLAPHSAMELGLTYLSVNELSEARVWLDRARHDYTGYLLETIVHFRVHCAMRVIKSKLHINSSVETSPVTTPLTSPVTTPEVDSELTTTPINSRISSIFMEWSKKISNVSLNTHANRNTEYEEFLDGYQMKL</sequence>